<comment type="caution">
    <text evidence="1">The sequence shown here is derived from an EMBL/GenBank/DDBJ whole genome shotgun (WGS) entry which is preliminary data.</text>
</comment>
<proteinExistence type="predicted"/>
<sequence length="85" mass="9889">MTELSDRYRRLLRWYPRDHRGDHEEEMLDVLLAAARPGRTRPTLQEAVDLVRGGLRNRAVWYWRATLPLPVRHRSTSGSGGLPRA</sequence>
<accession>A0A7W3N2F3</accession>
<evidence type="ECO:0000313" key="1">
    <source>
        <dbReference type="EMBL" id="MBA9006296.1"/>
    </source>
</evidence>
<dbReference type="Proteomes" id="UP000539313">
    <property type="component" value="Unassembled WGS sequence"/>
</dbReference>
<evidence type="ECO:0000313" key="2">
    <source>
        <dbReference type="Proteomes" id="UP000539313"/>
    </source>
</evidence>
<keyword evidence="2" id="KW-1185">Reference proteome</keyword>
<dbReference type="RefSeq" id="WP_182707246.1">
    <property type="nucleotide sequence ID" value="NZ_JACJII010000001.1"/>
</dbReference>
<protein>
    <submittedName>
        <fullName evidence="1">Uncharacterized protein</fullName>
    </submittedName>
</protein>
<gene>
    <name evidence="1" type="ORF">HNR21_005178</name>
</gene>
<dbReference type="AlphaFoldDB" id="A0A7W3N2F3"/>
<reference evidence="1 2" key="1">
    <citation type="submission" date="2020-08" db="EMBL/GenBank/DDBJ databases">
        <title>Sequencing the genomes of 1000 actinobacteria strains.</title>
        <authorList>
            <person name="Klenk H.-P."/>
        </authorList>
    </citation>
    <scope>NUCLEOTIDE SEQUENCE [LARGE SCALE GENOMIC DNA]</scope>
    <source>
        <strain evidence="1 2">DSM 45823</strain>
    </source>
</reference>
<organism evidence="1 2">
    <name type="scientific">Thermomonospora cellulosilytica</name>
    <dbReference type="NCBI Taxonomy" id="1411118"/>
    <lineage>
        <taxon>Bacteria</taxon>
        <taxon>Bacillati</taxon>
        <taxon>Actinomycetota</taxon>
        <taxon>Actinomycetes</taxon>
        <taxon>Streptosporangiales</taxon>
        <taxon>Thermomonosporaceae</taxon>
        <taxon>Thermomonospora</taxon>
    </lineage>
</organism>
<dbReference type="EMBL" id="JACJII010000001">
    <property type="protein sequence ID" value="MBA9006296.1"/>
    <property type="molecule type" value="Genomic_DNA"/>
</dbReference>
<name>A0A7W3N2F3_9ACTN</name>